<sequence>MRIELSTDTVAGAVAADALGADRIELCSAGALGGLTPGPGLLAAVLSRCRRSEVHVLIRPREGGFGYGPSKVDAMLADVRHAVRSGVVVGALTAAGELDRPVLADLVAAADGLPVTLHRAIDVCRDPVAAVEAAAGLGFRRVLSSGGAARAEDGVPVLARMVAAAGDRLAVMAGGGIRPHNARAIADATGVRDLHAAPRRPAPAAAPSVVDYGTHALLDEDAARGLIALAHPES</sequence>
<comment type="similarity">
    <text evidence="1 2">Belongs to the CutC family.</text>
</comment>
<dbReference type="Gene3D" id="3.20.20.380">
    <property type="entry name" value="Copper homeostasis (CutC) domain"/>
    <property type="match status" value="1"/>
</dbReference>
<evidence type="ECO:0000256" key="2">
    <source>
        <dbReference type="HAMAP-Rule" id="MF_00795"/>
    </source>
</evidence>
<evidence type="ECO:0000256" key="1">
    <source>
        <dbReference type="ARBA" id="ARBA00007768"/>
    </source>
</evidence>
<dbReference type="Pfam" id="PF03932">
    <property type="entry name" value="CutC"/>
    <property type="match status" value="1"/>
</dbReference>
<accession>A0A557ZT10</accession>
<organism evidence="3 4">
    <name type="scientific">Amycolatopsis acidiphila</name>
    <dbReference type="NCBI Taxonomy" id="715473"/>
    <lineage>
        <taxon>Bacteria</taxon>
        <taxon>Bacillati</taxon>
        <taxon>Actinomycetota</taxon>
        <taxon>Actinomycetes</taxon>
        <taxon>Pseudonocardiales</taxon>
        <taxon>Pseudonocardiaceae</taxon>
        <taxon>Amycolatopsis</taxon>
    </lineage>
</organism>
<gene>
    <name evidence="2" type="primary">cutC</name>
    <name evidence="3" type="ORF">FNH06_36615</name>
</gene>
<evidence type="ECO:0000313" key="3">
    <source>
        <dbReference type="EMBL" id="TVT15154.1"/>
    </source>
</evidence>
<name>A0A557ZT10_9PSEU</name>
<dbReference type="SUPFAM" id="SSF110395">
    <property type="entry name" value="CutC-like"/>
    <property type="match status" value="1"/>
</dbReference>
<dbReference type="PANTHER" id="PTHR12598">
    <property type="entry name" value="COPPER HOMEOSTASIS PROTEIN CUTC"/>
    <property type="match status" value="1"/>
</dbReference>
<comment type="caution">
    <text evidence="2">Once thought to be involved in copper homeostasis, experiments in E.coli have shown this is not the case.</text>
</comment>
<proteinExistence type="inferred from homology"/>
<comment type="subcellular location">
    <subcellularLocation>
        <location evidence="2">Cytoplasm</location>
    </subcellularLocation>
</comment>
<dbReference type="InterPro" id="IPR036822">
    <property type="entry name" value="CutC-like_dom_sf"/>
</dbReference>
<keyword evidence="2" id="KW-0963">Cytoplasm</keyword>
<comment type="caution">
    <text evidence="3">The sequence shown here is derived from an EMBL/GenBank/DDBJ whole genome shotgun (WGS) entry which is preliminary data.</text>
</comment>
<dbReference type="GO" id="GO:0005507">
    <property type="term" value="F:copper ion binding"/>
    <property type="evidence" value="ECO:0007669"/>
    <property type="project" value="TreeGrafter"/>
</dbReference>
<dbReference type="HAMAP" id="MF_00795">
    <property type="entry name" value="CutC"/>
    <property type="match status" value="1"/>
</dbReference>
<dbReference type="PANTHER" id="PTHR12598:SF0">
    <property type="entry name" value="COPPER HOMEOSTASIS PROTEIN CUTC HOMOLOG"/>
    <property type="match status" value="1"/>
</dbReference>
<evidence type="ECO:0000313" key="4">
    <source>
        <dbReference type="Proteomes" id="UP000318578"/>
    </source>
</evidence>
<keyword evidence="4" id="KW-1185">Reference proteome</keyword>
<dbReference type="InterPro" id="IPR005627">
    <property type="entry name" value="CutC-like"/>
</dbReference>
<protein>
    <recommendedName>
        <fullName evidence="2">PF03932 family protein CutC</fullName>
    </recommendedName>
</protein>
<reference evidence="3 4" key="1">
    <citation type="submission" date="2019-07" db="EMBL/GenBank/DDBJ databases">
        <title>New species of Amycolatopsis and Streptomyces.</title>
        <authorList>
            <person name="Duangmal K."/>
            <person name="Teo W.F.A."/>
            <person name="Lipun K."/>
        </authorList>
    </citation>
    <scope>NUCLEOTIDE SEQUENCE [LARGE SCALE GENOMIC DNA]</scope>
    <source>
        <strain evidence="3 4">JCM 30562</strain>
    </source>
</reference>
<dbReference type="GO" id="GO:0005737">
    <property type="term" value="C:cytoplasm"/>
    <property type="evidence" value="ECO:0007669"/>
    <property type="project" value="UniProtKB-SubCell"/>
</dbReference>
<dbReference type="AlphaFoldDB" id="A0A557ZT10"/>
<dbReference type="EMBL" id="VJZA01000121">
    <property type="protein sequence ID" value="TVT15154.1"/>
    <property type="molecule type" value="Genomic_DNA"/>
</dbReference>
<dbReference type="Proteomes" id="UP000318578">
    <property type="component" value="Unassembled WGS sequence"/>
</dbReference>
<dbReference type="OrthoDB" id="9815677at2"/>